<name>A0A4T0V6C4_9NEIS</name>
<reference evidence="1 2" key="1">
    <citation type="submission" date="2019-04" db="EMBL/GenBank/DDBJ databases">
        <title>Crenobacter sp. nov.</title>
        <authorList>
            <person name="Shi S."/>
        </authorList>
    </citation>
    <scope>NUCLEOTIDE SEQUENCE [LARGE SCALE GENOMIC DNA]</scope>
    <source>
        <strain evidence="1 2">GY 70310</strain>
    </source>
</reference>
<dbReference type="SUPFAM" id="SSF53649">
    <property type="entry name" value="Alkaline phosphatase-like"/>
    <property type="match status" value="1"/>
</dbReference>
<dbReference type="Pfam" id="PF01663">
    <property type="entry name" value="Phosphodiest"/>
    <property type="match status" value="1"/>
</dbReference>
<dbReference type="Proteomes" id="UP000308891">
    <property type="component" value="Unassembled WGS sequence"/>
</dbReference>
<gene>
    <name evidence="1" type="ORF">E5K04_00265</name>
</gene>
<evidence type="ECO:0000313" key="1">
    <source>
        <dbReference type="EMBL" id="TIC86886.1"/>
    </source>
</evidence>
<dbReference type="OrthoDB" id="502398at2"/>
<accession>A0A4T0V6C4</accession>
<proteinExistence type="predicted"/>
<sequence>MSGGFLRPSPTNAGIIGLANAGFHAMPDASPDQDTLCWPDYQGGSLVNLSVSLAQAMGAEIAGTPLHPGLLGPLATEGRDIALLLVDGLGDAQLARHGPASFLRAHQRTTLSSVFPSTTASALTSVQTATPPSQHGLTGWEMYSPAHRAIVHPLTLGCRHSEAAAPTHGALASALYQTPSWFDRLARPAVCVLPQHLVPTPFSRHHAGRTMRVPYRDWPALFAALEQALASRTPAFVYAYTSRLDHEMHAAGPDDWSVSRSFTELDERIEAFCQTPRRRPLTLLVTADHGFAATPRDKRVAWETLPEALQALLARPLSGEGRVRFCHVRQGEAARFAALAEETLGEVAWVETSGSLVERGAFGPPPYHPELMARVGDVTLLMKPGHTLRDTLPGERWLHLDGSHGGVSRAEMRVPLIRVDIDA</sequence>
<dbReference type="InterPro" id="IPR002591">
    <property type="entry name" value="Phosphodiest/P_Trfase"/>
</dbReference>
<dbReference type="EMBL" id="STGJ01000001">
    <property type="protein sequence ID" value="TIC86886.1"/>
    <property type="molecule type" value="Genomic_DNA"/>
</dbReference>
<dbReference type="PANTHER" id="PTHR10151:SF120">
    <property type="entry name" value="BIS(5'-ADENOSYL)-TRIPHOSPHATASE"/>
    <property type="match status" value="1"/>
</dbReference>
<evidence type="ECO:0000313" key="2">
    <source>
        <dbReference type="Proteomes" id="UP000308891"/>
    </source>
</evidence>
<dbReference type="Gene3D" id="3.40.720.10">
    <property type="entry name" value="Alkaline Phosphatase, subunit A"/>
    <property type="match status" value="1"/>
</dbReference>
<dbReference type="InterPro" id="IPR017850">
    <property type="entry name" value="Alkaline_phosphatase_core_sf"/>
</dbReference>
<dbReference type="PANTHER" id="PTHR10151">
    <property type="entry name" value="ECTONUCLEOTIDE PYROPHOSPHATASE/PHOSPHODIESTERASE"/>
    <property type="match status" value="1"/>
</dbReference>
<keyword evidence="2" id="KW-1185">Reference proteome</keyword>
<dbReference type="AlphaFoldDB" id="A0A4T0V6C4"/>
<comment type="caution">
    <text evidence="1">The sequence shown here is derived from an EMBL/GenBank/DDBJ whole genome shotgun (WGS) entry which is preliminary data.</text>
</comment>
<dbReference type="GO" id="GO:0016787">
    <property type="term" value="F:hydrolase activity"/>
    <property type="evidence" value="ECO:0007669"/>
    <property type="project" value="UniProtKB-ARBA"/>
</dbReference>
<protein>
    <submittedName>
        <fullName evidence="1">Alkaline phosphatase family protein</fullName>
    </submittedName>
</protein>
<organism evidence="1 2">
    <name type="scientific">Crenobacter intestini</name>
    <dbReference type="NCBI Taxonomy" id="2563443"/>
    <lineage>
        <taxon>Bacteria</taxon>
        <taxon>Pseudomonadati</taxon>
        <taxon>Pseudomonadota</taxon>
        <taxon>Betaproteobacteria</taxon>
        <taxon>Neisseriales</taxon>
        <taxon>Neisseriaceae</taxon>
        <taxon>Crenobacter</taxon>
    </lineage>
</organism>